<proteinExistence type="predicted"/>
<keyword evidence="3" id="KW-1185">Reference proteome</keyword>
<comment type="caution">
    <text evidence="2">The sequence shown here is derived from an EMBL/GenBank/DDBJ whole genome shotgun (WGS) entry which is preliminary data.</text>
</comment>
<feature type="transmembrane region" description="Helical" evidence="1">
    <location>
        <begin position="69"/>
        <end position="93"/>
    </location>
</feature>
<evidence type="ECO:0000313" key="2">
    <source>
        <dbReference type="EMBL" id="RIA87794.1"/>
    </source>
</evidence>
<reference evidence="2 3" key="1">
    <citation type="submission" date="2018-06" db="EMBL/GenBank/DDBJ databases">
        <title>Comparative genomics reveals the genomic features of Rhizophagus irregularis, R. cerebriforme, R. diaphanum and Gigaspora rosea, and their symbiotic lifestyle signature.</title>
        <authorList>
            <person name="Morin E."/>
            <person name="San Clemente H."/>
            <person name="Chen E.C.H."/>
            <person name="De La Providencia I."/>
            <person name="Hainaut M."/>
            <person name="Kuo A."/>
            <person name="Kohler A."/>
            <person name="Murat C."/>
            <person name="Tang N."/>
            <person name="Roy S."/>
            <person name="Loubradou J."/>
            <person name="Henrissat B."/>
            <person name="Grigoriev I.V."/>
            <person name="Corradi N."/>
            <person name="Roux C."/>
            <person name="Martin F.M."/>
        </authorList>
    </citation>
    <scope>NUCLEOTIDE SEQUENCE [LARGE SCALE GENOMIC DNA]</scope>
    <source>
        <strain evidence="2 3">DAOM 227022</strain>
    </source>
</reference>
<evidence type="ECO:0000256" key="1">
    <source>
        <dbReference type="SAM" id="Phobius"/>
    </source>
</evidence>
<keyword evidence="1" id="KW-1133">Transmembrane helix</keyword>
<organism evidence="2 3">
    <name type="scientific">Glomus cerebriforme</name>
    <dbReference type="NCBI Taxonomy" id="658196"/>
    <lineage>
        <taxon>Eukaryota</taxon>
        <taxon>Fungi</taxon>
        <taxon>Fungi incertae sedis</taxon>
        <taxon>Mucoromycota</taxon>
        <taxon>Glomeromycotina</taxon>
        <taxon>Glomeromycetes</taxon>
        <taxon>Glomerales</taxon>
        <taxon>Glomeraceae</taxon>
        <taxon>Glomus</taxon>
    </lineage>
</organism>
<dbReference type="EMBL" id="QKYT01000292">
    <property type="protein sequence ID" value="RIA87794.1"/>
    <property type="molecule type" value="Genomic_DNA"/>
</dbReference>
<name>A0A397SYG2_9GLOM</name>
<evidence type="ECO:0008006" key="4">
    <source>
        <dbReference type="Google" id="ProtNLM"/>
    </source>
</evidence>
<evidence type="ECO:0000313" key="3">
    <source>
        <dbReference type="Proteomes" id="UP000265703"/>
    </source>
</evidence>
<dbReference type="Proteomes" id="UP000265703">
    <property type="component" value="Unassembled WGS sequence"/>
</dbReference>
<sequence>MSREYFINIFFNAHDMQWKIIRSKFHSAQLQQQSHRNQGFIYITHIVLFTTKNIIPCSLLLMLLSMALLIYLIFKFLYLCNLFYWLLFTTSFVNQRITKKFSLKCGQTNIRLVL</sequence>
<gene>
    <name evidence="2" type="ORF">C1645_776428</name>
</gene>
<protein>
    <recommendedName>
        <fullName evidence="4">Transmembrane protein</fullName>
    </recommendedName>
</protein>
<feature type="transmembrane region" description="Helical" evidence="1">
    <location>
        <begin position="40"/>
        <end position="63"/>
    </location>
</feature>
<keyword evidence="1" id="KW-0812">Transmembrane</keyword>
<keyword evidence="1" id="KW-0472">Membrane</keyword>
<dbReference type="AlphaFoldDB" id="A0A397SYG2"/>
<accession>A0A397SYG2</accession>